<evidence type="ECO:0000256" key="1">
    <source>
        <dbReference type="ARBA" id="ARBA00009065"/>
    </source>
</evidence>
<dbReference type="PANTHER" id="PTHR10177">
    <property type="entry name" value="CYCLINS"/>
    <property type="match status" value="1"/>
</dbReference>
<evidence type="ECO:0008006" key="10">
    <source>
        <dbReference type="Google" id="ProtNLM"/>
    </source>
</evidence>
<dbReference type="InterPro" id="IPR013763">
    <property type="entry name" value="Cyclin-like_dom"/>
</dbReference>
<gene>
    <name evidence="8" type="ORF">ZIOFF_068872</name>
</gene>
<reference evidence="8 9" key="1">
    <citation type="submission" date="2020-08" db="EMBL/GenBank/DDBJ databases">
        <title>Plant Genome Project.</title>
        <authorList>
            <person name="Zhang R.-G."/>
        </authorList>
    </citation>
    <scope>NUCLEOTIDE SEQUENCE [LARGE SCALE GENOMIC DNA]</scope>
    <source>
        <tissue evidence="8">Rhizome</tissue>
    </source>
</reference>
<dbReference type="InterPro" id="IPR039361">
    <property type="entry name" value="Cyclin"/>
</dbReference>
<dbReference type="InterPro" id="IPR036915">
    <property type="entry name" value="Cyclin-like_sf"/>
</dbReference>
<evidence type="ECO:0000256" key="2">
    <source>
        <dbReference type="ARBA" id="ARBA00022618"/>
    </source>
</evidence>
<proteinExistence type="inferred from homology"/>
<dbReference type="EMBL" id="JACMSC010000020">
    <property type="protein sequence ID" value="KAG6471431.1"/>
    <property type="molecule type" value="Genomic_DNA"/>
</dbReference>
<protein>
    <recommendedName>
        <fullName evidence="10">Cyclin-D6-1</fullName>
    </recommendedName>
</protein>
<sequence length="283" mass="31226">MDSDLGNQLTSSYDDLQCSFSISNLFVAEADQITSAVGAIDLRARREAVALVLKAQSDCNLKPSIAYLAVNYIDRYLSKREIPSDKPWIVRLLTVSCLSLASKMQMTVMTLEDIQRNEGFVFNLHTIQRMELLVLGALDWRMRSITPFSFLPFFLSFFSEVQASFLQALQAHAADILLKALNDVKMLEFKPSVMAASALVSATYEFLPVQSSSFRVALASSKCVDKEKLWKCSNAMAVAAATLTASSPETSMTVFSHLGSSSESQPAAGCHLKIPVRDENDRQ</sequence>
<comment type="caution">
    <text evidence="8">The sequence shown here is derived from an EMBL/GenBank/DDBJ whole genome shotgun (WGS) entry which is preliminary data.</text>
</comment>
<dbReference type="SMART" id="SM00385">
    <property type="entry name" value="CYCLIN"/>
    <property type="match status" value="1"/>
</dbReference>
<dbReference type="InterPro" id="IPR004367">
    <property type="entry name" value="Cyclin_C-dom"/>
</dbReference>
<evidence type="ECO:0000256" key="3">
    <source>
        <dbReference type="ARBA" id="ARBA00023127"/>
    </source>
</evidence>
<evidence type="ECO:0000256" key="5">
    <source>
        <dbReference type="RuleBase" id="RU000383"/>
    </source>
</evidence>
<dbReference type="Pfam" id="PF02984">
    <property type="entry name" value="Cyclin_C"/>
    <property type="match status" value="1"/>
</dbReference>
<evidence type="ECO:0000259" key="6">
    <source>
        <dbReference type="SMART" id="SM00385"/>
    </source>
</evidence>
<evidence type="ECO:0000256" key="4">
    <source>
        <dbReference type="ARBA" id="ARBA00023306"/>
    </source>
</evidence>
<dbReference type="Proteomes" id="UP000734854">
    <property type="component" value="Unassembled WGS sequence"/>
</dbReference>
<dbReference type="SUPFAM" id="SSF47954">
    <property type="entry name" value="Cyclin-like"/>
    <property type="match status" value="2"/>
</dbReference>
<dbReference type="InterPro" id="IPR006671">
    <property type="entry name" value="Cyclin_N"/>
</dbReference>
<comment type="similarity">
    <text evidence="1">Belongs to the cyclin family. Cyclin D subfamily.</text>
</comment>
<keyword evidence="2" id="KW-0132">Cell division</keyword>
<dbReference type="AlphaFoldDB" id="A0A8J5CVH0"/>
<feature type="domain" description="Cyclin C-terminal" evidence="7">
    <location>
        <begin position="145"/>
        <end position="267"/>
    </location>
</feature>
<keyword evidence="3 5" id="KW-0195">Cyclin</keyword>
<dbReference type="Pfam" id="PF00134">
    <property type="entry name" value="Cyclin_N"/>
    <property type="match status" value="1"/>
</dbReference>
<dbReference type="FunFam" id="1.10.472.10:FF:000060">
    <property type="entry name" value="D6-type cyclin"/>
    <property type="match status" value="1"/>
</dbReference>
<keyword evidence="4" id="KW-0131">Cell cycle</keyword>
<accession>A0A8J5CVH0</accession>
<evidence type="ECO:0000259" key="7">
    <source>
        <dbReference type="SMART" id="SM01332"/>
    </source>
</evidence>
<keyword evidence="9" id="KW-1185">Reference proteome</keyword>
<feature type="domain" description="Cyclin-like" evidence="6">
    <location>
        <begin position="50"/>
        <end position="136"/>
    </location>
</feature>
<dbReference type="CDD" id="cd20543">
    <property type="entry name" value="CYCLIN_AtCycD-like_rpt1"/>
    <property type="match status" value="1"/>
</dbReference>
<evidence type="ECO:0000313" key="9">
    <source>
        <dbReference type="Proteomes" id="UP000734854"/>
    </source>
</evidence>
<dbReference type="GO" id="GO:0051301">
    <property type="term" value="P:cell division"/>
    <property type="evidence" value="ECO:0007669"/>
    <property type="project" value="UniProtKB-KW"/>
</dbReference>
<evidence type="ECO:0000313" key="8">
    <source>
        <dbReference type="EMBL" id="KAG6471431.1"/>
    </source>
</evidence>
<name>A0A8J5CVH0_ZINOF</name>
<dbReference type="Gene3D" id="1.10.472.10">
    <property type="entry name" value="Cyclin-like"/>
    <property type="match status" value="2"/>
</dbReference>
<dbReference type="SMART" id="SM01332">
    <property type="entry name" value="Cyclin_C"/>
    <property type="match status" value="1"/>
</dbReference>
<organism evidence="8 9">
    <name type="scientific">Zingiber officinale</name>
    <name type="common">Ginger</name>
    <name type="synonym">Amomum zingiber</name>
    <dbReference type="NCBI Taxonomy" id="94328"/>
    <lineage>
        <taxon>Eukaryota</taxon>
        <taxon>Viridiplantae</taxon>
        <taxon>Streptophyta</taxon>
        <taxon>Embryophyta</taxon>
        <taxon>Tracheophyta</taxon>
        <taxon>Spermatophyta</taxon>
        <taxon>Magnoliopsida</taxon>
        <taxon>Liliopsida</taxon>
        <taxon>Zingiberales</taxon>
        <taxon>Zingiberaceae</taxon>
        <taxon>Zingiber</taxon>
    </lineage>
</organism>